<evidence type="ECO:0000313" key="4">
    <source>
        <dbReference type="Proteomes" id="UP001269144"/>
    </source>
</evidence>
<dbReference type="InterPro" id="IPR005090">
    <property type="entry name" value="RepC_N"/>
</dbReference>
<dbReference type="InterPro" id="IPR036388">
    <property type="entry name" value="WH-like_DNA-bd_sf"/>
</dbReference>
<protein>
    <submittedName>
        <fullName evidence="3">Plasmid replication protein RepC</fullName>
    </submittedName>
</protein>
<dbReference type="InterPro" id="IPR036390">
    <property type="entry name" value="WH_DNA-bd_sf"/>
</dbReference>
<proteinExistence type="predicted"/>
<dbReference type="RefSeq" id="WP_311162992.1">
    <property type="nucleotide sequence ID" value="NZ_JAVQLW010000006.1"/>
</dbReference>
<feature type="coiled-coil region" evidence="1">
    <location>
        <begin position="148"/>
        <end position="175"/>
    </location>
</feature>
<accession>A0ABU2HZY0</accession>
<evidence type="ECO:0000259" key="2">
    <source>
        <dbReference type="Pfam" id="PF03428"/>
    </source>
</evidence>
<comment type="caution">
    <text evidence="3">The sequence shown here is derived from an EMBL/GenBank/DDBJ whole genome shotgun (WGS) entry which is preliminary data.</text>
</comment>
<dbReference type="NCBIfam" id="NF040974">
    <property type="entry name" value="RepABC_RepC"/>
    <property type="match status" value="1"/>
</dbReference>
<evidence type="ECO:0000256" key="1">
    <source>
        <dbReference type="SAM" id="Coils"/>
    </source>
</evidence>
<keyword evidence="4" id="KW-1185">Reference proteome</keyword>
<keyword evidence="1" id="KW-0175">Coiled coil</keyword>
<reference evidence="4" key="1">
    <citation type="submission" date="2023-07" db="EMBL/GenBank/DDBJ databases">
        <title>Paracoccus sp. MBLB3053 whole genome sequence.</title>
        <authorList>
            <person name="Hwang C.Y."/>
            <person name="Cho E.-S."/>
            <person name="Seo M.-J."/>
        </authorList>
    </citation>
    <scope>NUCLEOTIDE SEQUENCE [LARGE SCALE GENOMIC DNA]</scope>
    <source>
        <strain evidence="4">MBLB3053</strain>
    </source>
</reference>
<gene>
    <name evidence="3" type="primary">repC</name>
    <name evidence="3" type="ORF">RGQ15_21685</name>
</gene>
<feature type="non-terminal residue" evidence="3">
    <location>
        <position position="238"/>
    </location>
</feature>
<dbReference type="InterPro" id="IPR047611">
    <property type="entry name" value="RepABC_RepC"/>
</dbReference>
<dbReference type="Proteomes" id="UP001269144">
    <property type="component" value="Unassembled WGS sequence"/>
</dbReference>
<dbReference type="Pfam" id="PF03428">
    <property type="entry name" value="RP-C"/>
    <property type="match status" value="1"/>
</dbReference>
<sequence>MDYIPLSPFMRPISYGRMQGQNTNSLTTKPFRPQNKWELFRELSKAKAAFDLSERDLTVLQGLISYFPHDELADGSEMVVFPSNKSICERLNGMADSTMRRHLANLVSAGIIARRDSPNGKRYCRNDKKSRVAFGFDLSPLLHRSVEIRQAADTARQGEEEIRRLREALSLMRRDLIALAAHGADIQPELSLWPDIHELITTTNRQWRRKLSLEDLLALQQQFSQRLAKAKQALTDAH</sequence>
<name>A0ABU2HZY0_9RHOB</name>
<organism evidence="3 4">
    <name type="scientific">Paracoccus aurantius</name>
    <dbReference type="NCBI Taxonomy" id="3073814"/>
    <lineage>
        <taxon>Bacteria</taxon>
        <taxon>Pseudomonadati</taxon>
        <taxon>Pseudomonadota</taxon>
        <taxon>Alphaproteobacteria</taxon>
        <taxon>Rhodobacterales</taxon>
        <taxon>Paracoccaceae</taxon>
        <taxon>Paracoccus</taxon>
    </lineage>
</organism>
<evidence type="ECO:0000313" key="3">
    <source>
        <dbReference type="EMBL" id="MDS9470169.1"/>
    </source>
</evidence>
<dbReference type="Gene3D" id="1.10.10.10">
    <property type="entry name" value="Winged helix-like DNA-binding domain superfamily/Winged helix DNA-binding domain"/>
    <property type="match status" value="1"/>
</dbReference>
<feature type="domain" description="Plasmid replication protein C N-terminal" evidence="2">
    <location>
        <begin position="11"/>
        <end position="181"/>
    </location>
</feature>
<dbReference type="EMBL" id="JAVQLW010000006">
    <property type="protein sequence ID" value="MDS9470169.1"/>
    <property type="molecule type" value="Genomic_DNA"/>
</dbReference>
<dbReference type="SUPFAM" id="SSF46785">
    <property type="entry name" value="Winged helix' DNA-binding domain"/>
    <property type="match status" value="1"/>
</dbReference>